<proteinExistence type="predicted"/>
<sequence>MNQRKLSRELGDNFSFPTTNNKDHSTNHDLKIFNFQTIVAAKDNFSSTNKLGEVGFGPVNKMAGELGLVQVWLTVVWSCVERDGMDGLLLQSGVCRCGDRIGVIRCGVTAGCGWLRNSSSSVAELV</sequence>
<dbReference type="EMBL" id="JAUESC010000004">
    <property type="protein sequence ID" value="KAK0594912.1"/>
    <property type="molecule type" value="Genomic_DNA"/>
</dbReference>
<dbReference type="Proteomes" id="UP001168877">
    <property type="component" value="Unassembled WGS sequence"/>
</dbReference>
<feature type="compositionally biased region" description="Basic and acidic residues" evidence="1">
    <location>
        <begin position="1"/>
        <end position="11"/>
    </location>
</feature>
<reference evidence="2" key="2">
    <citation type="submission" date="2023-06" db="EMBL/GenBank/DDBJ databases">
        <authorList>
            <person name="Swenson N.G."/>
            <person name="Wegrzyn J.L."/>
            <person name="Mcevoy S.L."/>
        </authorList>
    </citation>
    <scope>NUCLEOTIDE SEQUENCE</scope>
    <source>
        <strain evidence="2">NS2018</strain>
        <tissue evidence="2">Leaf</tissue>
    </source>
</reference>
<feature type="region of interest" description="Disordered" evidence="1">
    <location>
        <begin position="1"/>
        <end position="20"/>
    </location>
</feature>
<keyword evidence="3" id="KW-1185">Reference proteome</keyword>
<evidence type="ECO:0000313" key="3">
    <source>
        <dbReference type="Proteomes" id="UP001168877"/>
    </source>
</evidence>
<evidence type="ECO:0000313" key="2">
    <source>
        <dbReference type="EMBL" id="KAK0594912.1"/>
    </source>
</evidence>
<dbReference type="AlphaFoldDB" id="A0AA39VVZ4"/>
<organism evidence="2 3">
    <name type="scientific">Acer saccharum</name>
    <name type="common">Sugar maple</name>
    <dbReference type="NCBI Taxonomy" id="4024"/>
    <lineage>
        <taxon>Eukaryota</taxon>
        <taxon>Viridiplantae</taxon>
        <taxon>Streptophyta</taxon>
        <taxon>Embryophyta</taxon>
        <taxon>Tracheophyta</taxon>
        <taxon>Spermatophyta</taxon>
        <taxon>Magnoliopsida</taxon>
        <taxon>eudicotyledons</taxon>
        <taxon>Gunneridae</taxon>
        <taxon>Pentapetalae</taxon>
        <taxon>rosids</taxon>
        <taxon>malvids</taxon>
        <taxon>Sapindales</taxon>
        <taxon>Sapindaceae</taxon>
        <taxon>Hippocastanoideae</taxon>
        <taxon>Acereae</taxon>
        <taxon>Acer</taxon>
    </lineage>
</organism>
<comment type="caution">
    <text evidence="2">The sequence shown here is derived from an EMBL/GenBank/DDBJ whole genome shotgun (WGS) entry which is preliminary data.</text>
</comment>
<accession>A0AA39VVZ4</accession>
<protein>
    <submittedName>
        <fullName evidence="2">Uncharacterized protein</fullName>
    </submittedName>
</protein>
<evidence type="ECO:0000256" key="1">
    <source>
        <dbReference type="SAM" id="MobiDB-lite"/>
    </source>
</evidence>
<gene>
    <name evidence="2" type="ORF">LWI29_001764</name>
</gene>
<dbReference type="Gene3D" id="3.30.200.20">
    <property type="entry name" value="Phosphorylase Kinase, domain 1"/>
    <property type="match status" value="1"/>
</dbReference>
<name>A0AA39VVZ4_ACESA</name>
<reference evidence="2" key="1">
    <citation type="journal article" date="2022" name="Plant J.">
        <title>Strategies of tolerance reflected in two North American maple genomes.</title>
        <authorList>
            <person name="McEvoy S.L."/>
            <person name="Sezen U.U."/>
            <person name="Trouern-Trend A."/>
            <person name="McMahon S.M."/>
            <person name="Schaberg P.G."/>
            <person name="Yang J."/>
            <person name="Wegrzyn J.L."/>
            <person name="Swenson N.G."/>
        </authorList>
    </citation>
    <scope>NUCLEOTIDE SEQUENCE</scope>
    <source>
        <strain evidence="2">NS2018</strain>
    </source>
</reference>